<comment type="caution">
    <text evidence="1">The sequence shown here is derived from an EMBL/GenBank/DDBJ whole genome shotgun (WGS) entry which is preliminary data.</text>
</comment>
<dbReference type="AlphaFoldDB" id="A0A2I0KKQ8"/>
<name>A0A2I0KKQ8_PUNGR</name>
<dbReference type="Proteomes" id="UP000233551">
    <property type="component" value="Unassembled WGS sequence"/>
</dbReference>
<evidence type="ECO:0000313" key="1">
    <source>
        <dbReference type="EMBL" id="PKI68900.1"/>
    </source>
</evidence>
<sequence length="92" mass="10028">MTLSCAGSAGWPYVCIGDALIVYECICKAVVLTIGLTLGIATRLVAWESENRGWFTCRDRHDYPLVVITERAKCPEGGGCPKDAHLLEIDTL</sequence>
<dbReference type="EMBL" id="PGOL01000539">
    <property type="protein sequence ID" value="PKI68900.1"/>
    <property type="molecule type" value="Genomic_DNA"/>
</dbReference>
<evidence type="ECO:0000313" key="2">
    <source>
        <dbReference type="Proteomes" id="UP000233551"/>
    </source>
</evidence>
<gene>
    <name evidence="1" type="ORF">CRG98_010693</name>
</gene>
<protein>
    <submittedName>
        <fullName evidence="1">Uncharacterized protein</fullName>
    </submittedName>
</protein>
<proteinExistence type="predicted"/>
<accession>A0A2I0KKQ8</accession>
<keyword evidence="2" id="KW-1185">Reference proteome</keyword>
<reference evidence="1 2" key="1">
    <citation type="submission" date="2017-11" db="EMBL/GenBank/DDBJ databases">
        <title>De-novo sequencing of pomegranate (Punica granatum L.) genome.</title>
        <authorList>
            <person name="Akparov Z."/>
            <person name="Amiraslanov A."/>
            <person name="Hajiyeva S."/>
            <person name="Abbasov M."/>
            <person name="Kaur K."/>
            <person name="Hamwieh A."/>
            <person name="Solovyev V."/>
            <person name="Salamov A."/>
            <person name="Braich B."/>
            <person name="Kosarev P."/>
            <person name="Mahmoud A."/>
            <person name="Hajiyev E."/>
            <person name="Babayeva S."/>
            <person name="Izzatullayeva V."/>
            <person name="Mammadov A."/>
            <person name="Mammadov A."/>
            <person name="Sharifova S."/>
            <person name="Ojaghi J."/>
            <person name="Eynullazada K."/>
            <person name="Bayramov B."/>
            <person name="Abdulazimova A."/>
            <person name="Shahmuradov I."/>
        </authorList>
    </citation>
    <scope>NUCLEOTIDE SEQUENCE [LARGE SCALE GENOMIC DNA]</scope>
    <source>
        <strain evidence="2">cv. AG2017</strain>
        <tissue evidence="1">Leaf</tissue>
    </source>
</reference>
<organism evidence="1 2">
    <name type="scientific">Punica granatum</name>
    <name type="common">Pomegranate</name>
    <dbReference type="NCBI Taxonomy" id="22663"/>
    <lineage>
        <taxon>Eukaryota</taxon>
        <taxon>Viridiplantae</taxon>
        <taxon>Streptophyta</taxon>
        <taxon>Embryophyta</taxon>
        <taxon>Tracheophyta</taxon>
        <taxon>Spermatophyta</taxon>
        <taxon>Magnoliopsida</taxon>
        <taxon>eudicotyledons</taxon>
        <taxon>Gunneridae</taxon>
        <taxon>Pentapetalae</taxon>
        <taxon>rosids</taxon>
        <taxon>malvids</taxon>
        <taxon>Myrtales</taxon>
        <taxon>Lythraceae</taxon>
        <taxon>Punica</taxon>
    </lineage>
</organism>